<feature type="region of interest" description="Disordered" evidence="1">
    <location>
        <begin position="210"/>
        <end position="241"/>
    </location>
</feature>
<feature type="compositionally biased region" description="Low complexity" evidence="1">
    <location>
        <begin position="218"/>
        <end position="231"/>
    </location>
</feature>
<dbReference type="Proteomes" id="UP000196402">
    <property type="component" value="Chromosome 1"/>
</dbReference>
<organism evidence="3 4">
    <name type="scientific">Plasmodium vivax</name>
    <name type="common">malaria parasite P. vivax</name>
    <dbReference type="NCBI Taxonomy" id="5855"/>
    <lineage>
        <taxon>Eukaryota</taxon>
        <taxon>Sar</taxon>
        <taxon>Alveolata</taxon>
        <taxon>Apicomplexa</taxon>
        <taxon>Aconoidasida</taxon>
        <taxon>Haemosporida</taxon>
        <taxon>Plasmodiidae</taxon>
        <taxon>Plasmodium</taxon>
        <taxon>Plasmodium (Plasmodium)</taxon>
    </lineage>
</organism>
<sequence length="553" mass="61889">MAEVFFEVPTGRGKLDDNGCIELFFVIEAEIENKIRELEKTQEKSHIHPKCQEIHKYLQEQKNSHNECYQGSFKSYVTDIEKEANTLLSKSSVYSEYCMSSTSKDEERTKLKGKTVELGKEKGNTVPENLPAERSSQTTAHCTGKPCKGESSENQALSIANPTDSHESLTGIAQITSRPSEGTAVIVDSPSGAPTVSELGKERSYTCKEASCPSKDLSSSGHSTTEGSESHLSTPSSKTNVLHIPNPTVTYEDYIGDISNAIFPKSLTHYKNGPCELNIDKDSMDINENLTDIKLLDCGTEDAKYTISEDNNHEASDITANSQISLRADIPLSSPPNGRDIKFPKVTFPEDHQLSEKMKTTEQLQSYQLKSLEEEKAKVTGALNNRGTSNHQEMPDRTIKSPFQRRGNDGNHLLNFRIYNSANYDTSQKHVQPTHTYHTSYQETTKNEISAGNILNKDPHSMEEQDVIDIEHTELNTPLEEPSLKNYITMIAMILGGILFCALLSKFTPLGTLFSRKKKKKKKEIEKKLQRILSGEASIEERNVYMPYGQLRY</sequence>
<keyword evidence="2" id="KW-0472">Membrane</keyword>
<evidence type="ECO:0000256" key="1">
    <source>
        <dbReference type="SAM" id="MobiDB-lite"/>
    </source>
</evidence>
<keyword evidence="2" id="KW-0812">Transmembrane</keyword>
<feature type="region of interest" description="Disordered" evidence="1">
    <location>
        <begin position="121"/>
        <end position="154"/>
    </location>
</feature>
<feature type="region of interest" description="Disordered" evidence="1">
    <location>
        <begin position="384"/>
        <end position="406"/>
    </location>
</feature>
<dbReference type="VEuPathDB" id="PlasmoDB:PVX_093730"/>
<evidence type="ECO:0000313" key="4">
    <source>
        <dbReference type="Proteomes" id="UP000196402"/>
    </source>
</evidence>
<dbReference type="AlphaFoldDB" id="A0A1G4GR49"/>
<proteinExistence type="predicted"/>
<dbReference type="EMBL" id="LT615239">
    <property type="protein sequence ID" value="SCO65054.1"/>
    <property type="molecule type" value="Genomic_DNA"/>
</dbReference>
<dbReference type="VEuPathDB" id="PlasmoDB:PVW1_000024200"/>
<dbReference type="VEuPathDB" id="PlasmoDB:PVP01_0120400"/>
<evidence type="ECO:0000313" key="3">
    <source>
        <dbReference type="EMBL" id="SCO65054.1"/>
    </source>
</evidence>
<name>A0A1G4GR49_PLAVI</name>
<feature type="region of interest" description="Disordered" evidence="1">
    <location>
        <begin position="181"/>
        <end position="200"/>
    </location>
</feature>
<accession>A0A1G4GR49</accession>
<gene>
    <name evidence="3" type="ORF">PVT01_010022900</name>
</gene>
<keyword evidence="2" id="KW-1133">Transmembrane helix</keyword>
<dbReference type="VEuPathDB" id="PlasmoDB:PVPAM_010033400"/>
<feature type="transmembrane region" description="Helical" evidence="2">
    <location>
        <begin position="487"/>
        <end position="514"/>
    </location>
</feature>
<reference evidence="3 4" key="1">
    <citation type="submission" date="2016-07" db="EMBL/GenBank/DDBJ databases">
        <authorList>
            <consortium name="Pathogen Informatics"/>
        </authorList>
    </citation>
    <scope>NUCLEOTIDE SEQUENCE [LARGE SCALE GENOMIC DNA]</scope>
</reference>
<evidence type="ECO:0000256" key="2">
    <source>
        <dbReference type="SAM" id="Phobius"/>
    </source>
</evidence>
<protein>
    <submittedName>
        <fullName evidence="3">VIR protein</fullName>
    </submittedName>
</protein>